<protein>
    <submittedName>
        <fullName evidence="3">Uncharacterized protein</fullName>
    </submittedName>
</protein>
<keyword evidence="2" id="KW-1133">Transmembrane helix</keyword>
<name>A0A075K2N4_9GAMM</name>
<dbReference type="RefSeq" id="WP_019467550.1">
    <property type="nucleotide sequence ID" value="NZ_ALOY01000184.1"/>
</dbReference>
<dbReference type="STRING" id="1217721.HY57_13490"/>
<dbReference type="KEGG" id="dja:HY57_13490"/>
<dbReference type="AlphaFoldDB" id="A0A075K2N4"/>
<reference evidence="3 4" key="1">
    <citation type="submission" date="2014-07" db="EMBL/GenBank/DDBJ databases">
        <title>Complete Genome Sequence of Dyella japonica Strain A8 Isolated from Malaysian Tropical Soil.</title>
        <authorList>
            <person name="Hui R.K.H."/>
            <person name="Chen J.-W."/>
            <person name="Chan K.-G."/>
            <person name="Leung F.C.C."/>
        </authorList>
    </citation>
    <scope>NUCLEOTIDE SEQUENCE [LARGE SCALE GENOMIC DNA]</scope>
    <source>
        <strain evidence="3 4">A8</strain>
    </source>
</reference>
<feature type="region of interest" description="Disordered" evidence="1">
    <location>
        <begin position="100"/>
        <end position="125"/>
    </location>
</feature>
<dbReference type="PATRIC" id="fig|1217721.7.peg.2782"/>
<feature type="compositionally biased region" description="Basic and acidic residues" evidence="1">
    <location>
        <begin position="30"/>
        <end position="41"/>
    </location>
</feature>
<dbReference type="EMBL" id="CP008884">
    <property type="protein sequence ID" value="AIF48195.1"/>
    <property type="molecule type" value="Genomic_DNA"/>
</dbReference>
<gene>
    <name evidence="3" type="ORF">HY57_13490</name>
</gene>
<evidence type="ECO:0000256" key="2">
    <source>
        <dbReference type="SAM" id="Phobius"/>
    </source>
</evidence>
<feature type="transmembrane region" description="Helical" evidence="2">
    <location>
        <begin position="136"/>
        <end position="154"/>
    </location>
</feature>
<dbReference type="Proteomes" id="UP000027987">
    <property type="component" value="Chromosome"/>
</dbReference>
<feature type="region of interest" description="Disordered" evidence="1">
    <location>
        <begin position="1"/>
        <end position="54"/>
    </location>
</feature>
<evidence type="ECO:0000313" key="4">
    <source>
        <dbReference type="Proteomes" id="UP000027987"/>
    </source>
</evidence>
<organism evidence="3 4">
    <name type="scientific">Dyella japonica A8</name>
    <dbReference type="NCBI Taxonomy" id="1217721"/>
    <lineage>
        <taxon>Bacteria</taxon>
        <taxon>Pseudomonadati</taxon>
        <taxon>Pseudomonadota</taxon>
        <taxon>Gammaproteobacteria</taxon>
        <taxon>Lysobacterales</taxon>
        <taxon>Rhodanobacteraceae</taxon>
        <taxon>Dyella</taxon>
    </lineage>
</organism>
<keyword evidence="4" id="KW-1185">Reference proteome</keyword>
<feature type="compositionally biased region" description="Basic and acidic residues" evidence="1">
    <location>
        <begin position="7"/>
        <end position="20"/>
    </location>
</feature>
<evidence type="ECO:0000313" key="3">
    <source>
        <dbReference type="EMBL" id="AIF48195.1"/>
    </source>
</evidence>
<sequence length="163" mass="18184">MSRPHRTYHEQLDDVREQMRHGRGPTPRATHADAASRERGRVAGPRAPTGQPMAGAADAFARTIHAVEQAAADTRRVHAEGAAQRTQGTHDTFAHGYRHAETAEERREAADRIERNDQRHRDSEDRHRARQDWINFGKFCAVLVVGAGLAAYGIKVWRAPVVA</sequence>
<proteinExistence type="predicted"/>
<dbReference type="HOGENOM" id="CLU_1624521_0_0_6"/>
<accession>A0A075K2N4</accession>
<evidence type="ECO:0000256" key="1">
    <source>
        <dbReference type="SAM" id="MobiDB-lite"/>
    </source>
</evidence>
<keyword evidence="2" id="KW-0812">Transmembrane</keyword>
<keyword evidence="2" id="KW-0472">Membrane</keyword>